<accession>A0A8K0XLX7</accession>
<proteinExistence type="predicted"/>
<dbReference type="Gene3D" id="2.130.10.10">
    <property type="entry name" value="YVTN repeat-like/Quinoprotein amine dehydrogenase"/>
    <property type="match status" value="1"/>
</dbReference>
<keyword evidence="2" id="KW-1185">Reference proteome</keyword>
<dbReference type="SUPFAM" id="SSF50978">
    <property type="entry name" value="WD40 repeat-like"/>
    <property type="match status" value="1"/>
</dbReference>
<dbReference type="InterPro" id="IPR001680">
    <property type="entry name" value="WD40_rpt"/>
</dbReference>
<gene>
    <name evidence="1" type="ORF">BXZ70DRAFT_898394</name>
</gene>
<comment type="caution">
    <text evidence="1">The sequence shown here is derived from an EMBL/GenBank/DDBJ whole genome shotgun (WGS) entry which is preliminary data.</text>
</comment>
<sequence>MAATETTLTWTPPVYNTSDNPECIHTTNMESELANGDFVRQAKWCPDGSSALAQTESGYLQFLNLYELLDVTLATTDGLAPQMPRRQQSGPTVDFAWYPSATRRNPASFCFVTSVRECPVKLLDASDGRLRASYKIVDHRERQIAPHSLAFNPTATKLYCGFDDAIEVFDLHYPGEGTRLHTTPSKKSRDGLKGIISTISFASDISSGVYAAGSLNPSPTMSSNIALFSETTGETPLMFVGDERDEGFGIRASAMQVMFNPVQPYLLYASFRRHGILYCWDVRGDVGVPVRRMSIQKGVSHARGRESTNQKLRFDIDLSGKLLAIGDHDGHISMFDLEHEPLDITDTSSPVLTYTAHEDAIGSAGFHPLHSLLLSVSGSRHFVTGDTSASEDSDVEELEDIEGTAQVKRSRIGPQPVVLDNSTKLWRF</sequence>
<dbReference type="AlphaFoldDB" id="A0A8K0XLX7"/>
<dbReference type="EMBL" id="JAEVFJ010000033">
    <property type="protein sequence ID" value="KAH8092214.1"/>
    <property type="molecule type" value="Genomic_DNA"/>
</dbReference>
<name>A0A8K0XLX7_9AGAR</name>
<organism evidence="1 2">
    <name type="scientific">Cristinia sonorae</name>
    <dbReference type="NCBI Taxonomy" id="1940300"/>
    <lineage>
        <taxon>Eukaryota</taxon>
        <taxon>Fungi</taxon>
        <taxon>Dikarya</taxon>
        <taxon>Basidiomycota</taxon>
        <taxon>Agaricomycotina</taxon>
        <taxon>Agaricomycetes</taxon>
        <taxon>Agaricomycetidae</taxon>
        <taxon>Agaricales</taxon>
        <taxon>Pleurotineae</taxon>
        <taxon>Stephanosporaceae</taxon>
        <taxon>Cristinia</taxon>
    </lineage>
</organism>
<dbReference type="InterPro" id="IPR015943">
    <property type="entry name" value="WD40/YVTN_repeat-like_dom_sf"/>
</dbReference>
<dbReference type="Proteomes" id="UP000813824">
    <property type="component" value="Unassembled WGS sequence"/>
</dbReference>
<evidence type="ECO:0000313" key="2">
    <source>
        <dbReference type="Proteomes" id="UP000813824"/>
    </source>
</evidence>
<evidence type="ECO:0000313" key="1">
    <source>
        <dbReference type="EMBL" id="KAH8092214.1"/>
    </source>
</evidence>
<dbReference type="PANTHER" id="PTHR13211">
    <property type="entry name" value="TELOMERASE CAJAL BODY PROTEIN 1"/>
    <property type="match status" value="1"/>
</dbReference>
<reference evidence="1" key="1">
    <citation type="journal article" date="2021" name="New Phytol.">
        <title>Evolutionary innovations through gain and loss of genes in the ectomycorrhizal Boletales.</title>
        <authorList>
            <person name="Wu G."/>
            <person name="Miyauchi S."/>
            <person name="Morin E."/>
            <person name="Kuo A."/>
            <person name="Drula E."/>
            <person name="Varga T."/>
            <person name="Kohler A."/>
            <person name="Feng B."/>
            <person name="Cao Y."/>
            <person name="Lipzen A."/>
            <person name="Daum C."/>
            <person name="Hundley H."/>
            <person name="Pangilinan J."/>
            <person name="Johnson J."/>
            <person name="Barry K."/>
            <person name="LaButti K."/>
            <person name="Ng V."/>
            <person name="Ahrendt S."/>
            <person name="Min B."/>
            <person name="Choi I.G."/>
            <person name="Park H."/>
            <person name="Plett J.M."/>
            <person name="Magnuson J."/>
            <person name="Spatafora J.W."/>
            <person name="Nagy L.G."/>
            <person name="Henrissat B."/>
            <person name="Grigoriev I.V."/>
            <person name="Yang Z.L."/>
            <person name="Xu J."/>
            <person name="Martin F.M."/>
        </authorList>
    </citation>
    <scope>NUCLEOTIDE SEQUENCE</scope>
    <source>
        <strain evidence="1">KKN 215</strain>
    </source>
</reference>
<dbReference type="InterPro" id="IPR036322">
    <property type="entry name" value="WD40_repeat_dom_sf"/>
</dbReference>
<dbReference type="PANTHER" id="PTHR13211:SF0">
    <property type="entry name" value="TELOMERASE CAJAL BODY PROTEIN 1"/>
    <property type="match status" value="1"/>
</dbReference>
<dbReference type="SMART" id="SM00320">
    <property type="entry name" value="WD40"/>
    <property type="match status" value="3"/>
</dbReference>
<protein>
    <submittedName>
        <fullName evidence="1">WD40-repeat-containing domain protein</fullName>
    </submittedName>
</protein>
<dbReference type="InterPro" id="IPR051150">
    <property type="entry name" value="SWT21/TCAB1_mRNA_Telomere"/>
</dbReference>
<dbReference type="OrthoDB" id="239865at2759"/>